<organism evidence="5 6">
    <name type="scientific">Salinomyces thailandicus</name>
    <dbReference type="NCBI Taxonomy" id="706561"/>
    <lineage>
        <taxon>Eukaryota</taxon>
        <taxon>Fungi</taxon>
        <taxon>Dikarya</taxon>
        <taxon>Ascomycota</taxon>
        <taxon>Pezizomycotina</taxon>
        <taxon>Dothideomycetes</taxon>
        <taxon>Dothideomycetidae</taxon>
        <taxon>Mycosphaerellales</taxon>
        <taxon>Teratosphaeriaceae</taxon>
        <taxon>Salinomyces</taxon>
    </lineage>
</organism>
<evidence type="ECO:0000256" key="2">
    <source>
        <dbReference type="ARBA" id="ARBA00022857"/>
    </source>
</evidence>
<dbReference type="EMBL" id="NAJL01000037">
    <property type="protein sequence ID" value="TKA25182.1"/>
    <property type="molecule type" value="Genomic_DNA"/>
</dbReference>
<evidence type="ECO:0000313" key="6">
    <source>
        <dbReference type="Proteomes" id="UP000308549"/>
    </source>
</evidence>
<evidence type="ECO:0000256" key="4">
    <source>
        <dbReference type="SAM" id="MobiDB-lite"/>
    </source>
</evidence>
<dbReference type="PROSITE" id="PS00061">
    <property type="entry name" value="ADH_SHORT"/>
    <property type="match status" value="1"/>
</dbReference>
<evidence type="ECO:0000313" key="5">
    <source>
        <dbReference type="EMBL" id="TKA25182.1"/>
    </source>
</evidence>
<dbReference type="CDD" id="cd05233">
    <property type="entry name" value="SDR_c"/>
    <property type="match status" value="1"/>
</dbReference>
<dbReference type="PANTHER" id="PTHR43180">
    <property type="entry name" value="3-OXOACYL-(ACYL-CARRIER-PROTEIN) REDUCTASE (AFU_ORTHOLOGUE AFUA_6G11210)"/>
    <property type="match status" value="1"/>
</dbReference>
<dbReference type="PANTHER" id="PTHR43180:SF66">
    <property type="entry name" value="SHORT-CHAIN DEHYDROGENASE_REDUCTASE FAMILY PROTEIN"/>
    <property type="match status" value="1"/>
</dbReference>
<dbReference type="SUPFAM" id="SSF51735">
    <property type="entry name" value="NAD(P)-binding Rossmann-fold domains"/>
    <property type="match status" value="1"/>
</dbReference>
<keyword evidence="2" id="KW-0521">NADP</keyword>
<feature type="region of interest" description="Disordered" evidence="4">
    <location>
        <begin position="11"/>
        <end position="32"/>
    </location>
</feature>
<reference evidence="5 6" key="1">
    <citation type="submission" date="2017-03" db="EMBL/GenBank/DDBJ databases">
        <title>Genomes of endolithic fungi from Antarctica.</title>
        <authorList>
            <person name="Coleine C."/>
            <person name="Masonjones S."/>
            <person name="Stajich J.E."/>
        </authorList>
    </citation>
    <scope>NUCLEOTIDE SEQUENCE [LARGE SCALE GENOMIC DNA]</scope>
    <source>
        <strain evidence="5 6">CCFEE 6315</strain>
    </source>
</reference>
<dbReference type="Pfam" id="PF13561">
    <property type="entry name" value="adh_short_C2"/>
    <property type="match status" value="1"/>
</dbReference>
<dbReference type="PRINTS" id="PR00081">
    <property type="entry name" value="GDHRDH"/>
</dbReference>
<dbReference type="Proteomes" id="UP000308549">
    <property type="component" value="Unassembled WGS sequence"/>
</dbReference>
<keyword evidence="6" id="KW-1185">Reference proteome</keyword>
<name>A0A4U0TTA8_9PEZI</name>
<evidence type="ECO:0000256" key="3">
    <source>
        <dbReference type="ARBA" id="ARBA00023002"/>
    </source>
</evidence>
<gene>
    <name evidence="5" type="ORF">B0A50_05880</name>
</gene>
<keyword evidence="3" id="KW-0560">Oxidoreductase</keyword>
<dbReference type="InterPro" id="IPR020904">
    <property type="entry name" value="Sc_DH/Rdtase_CS"/>
</dbReference>
<accession>A0A4U0TTA8</accession>
<dbReference type="OrthoDB" id="4131217at2759"/>
<dbReference type="FunFam" id="3.40.50.720:FF:000084">
    <property type="entry name" value="Short-chain dehydrogenase reductase"/>
    <property type="match status" value="1"/>
</dbReference>
<proteinExistence type="inferred from homology"/>
<evidence type="ECO:0000256" key="1">
    <source>
        <dbReference type="ARBA" id="ARBA00006484"/>
    </source>
</evidence>
<dbReference type="InterPro" id="IPR002347">
    <property type="entry name" value="SDR_fam"/>
</dbReference>
<dbReference type="PRINTS" id="PR00080">
    <property type="entry name" value="SDRFAMILY"/>
</dbReference>
<dbReference type="Gene3D" id="3.40.50.720">
    <property type="entry name" value="NAD(P)-binding Rossmann-like Domain"/>
    <property type="match status" value="1"/>
</dbReference>
<comment type="caution">
    <text evidence="5">The sequence shown here is derived from an EMBL/GenBank/DDBJ whole genome shotgun (WGS) entry which is preliminary data.</text>
</comment>
<dbReference type="GO" id="GO:0016491">
    <property type="term" value="F:oxidoreductase activity"/>
    <property type="evidence" value="ECO:0007669"/>
    <property type="project" value="UniProtKB-KW"/>
</dbReference>
<sequence length="314" mass="33027">MSGVAKSRAQALSEQLVKPRQDPGQFEGIPKIPTIAGDSTGQRVKGKVVIITGCNSALGIGRASAHLYARNGAKAVFICDYNTEHLETHKRELASLYPNVDVHAKKFDAGDEADVESVVNEALEKYGRLDVFFANAGISNLPQRILDASADDFMKTMRTNALGVFLATKHAARGMLTTSKDKEFPGGSIIGTASVAGLRSNAGATDYSASKAAVVSIMQTACYQLTGTGIRCNAVCPGIIETGMTSMMYEAARARGTEKKIGQLNPLMRGGLADEVARVALFLGSDEASYVNGQAWAVDGGLSAGHPMVPGKLA</sequence>
<protein>
    <submittedName>
        <fullName evidence="5">Uncharacterized protein</fullName>
    </submittedName>
</protein>
<dbReference type="InterPro" id="IPR036291">
    <property type="entry name" value="NAD(P)-bd_dom_sf"/>
</dbReference>
<dbReference type="AlphaFoldDB" id="A0A4U0TTA8"/>
<comment type="similarity">
    <text evidence="1">Belongs to the short-chain dehydrogenases/reductases (SDR) family.</text>
</comment>